<dbReference type="AlphaFoldDB" id="A0A0F9FBC3"/>
<reference evidence="1" key="1">
    <citation type="journal article" date="2015" name="Nature">
        <title>Complex archaea that bridge the gap between prokaryotes and eukaryotes.</title>
        <authorList>
            <person name="Spang A."/>
            <person name="Saw J.H."/>
            <person name="Jorgensen S.L."/>
            <person name="Zaremba-Niedzwiedzka K."/>
            <person name="Martijn J."/>
            <person name="Lind A.E."/>
            <person name="van Eijk R."/>
            <person name="Schleper C."/>
            <person name="Guy L."/>
            <person name="Ettema T.J."/>
        </authorList>
    </citation>
    <scope>NUCLEOTIDE SEQUENCE</scope>
</reference>
<sequence>MGLTRKEKARREAAIVKETARDTDIPATMGGLREIELPEVRTLPELFSEMRPRPIRDLARPERRPGEYFCSSYVTDAYWNVVPSPAVQKILDQMQQRLGLSFDIVMRRSGTALICVKYDRIIGGRWLAIIDGAKVRTASKQGGA</sequence>
<proteinExistence type="predicted"/>
<dbReference type="EMBL" id="LAZR01024253">
    <property type="protein sequence ID" value="KKL75771.1"/>
    <property type="molecule type" value="Genomic_DNA"/>
</dbReference>
<comment type="caution">
    <text evidence="1">The sequence shown here is derived from an EMBL/GenBank/DDBJ whole genome shotgun (WGS) entry which is preliminary data.</text>
</comment>
<gene>
    <name evidence="1" type="ORF">LCGC14_2051540</name>
</gene>
<protein>
    <submittedName>
        <fullName evidence="1">Uncharacterized protein</fullName>
    </submittedName>
</protein>
<evidence type="ECO:0000313" key="1">
    <source>
        <dbReference type="EMBL" id="KKL75771.1"/>
    </source>
</evidence>
<name>A0A0F9FBC3_9ZZZZ</name>
<organism evidence="1">
    <name type="scientific">marine sediment metagenome</name>
    <dbReference type="NCBI Taxonomy" id="412755"/>
    <lineage>
        <taxon>unclassified sequences</taxon>
        <taxon>metagenomes</taxon>
        <taxon>ecological metagenomes</taxon>
    </lineage>
</organism>
<accession>A0A0F9FBC3</accession>